<protein>
    <submittedName>
        <fullName evidence="2">Uncharacterized protein</fullName>
    </submittedName>
</protein>
<dbReference type="AlphaFoldDB" id="A0A2P2NUN3"/>
<evidence type="ECO:0000313" key="2">
    <source>
        <dbReference type="EMBL" id="MBX46232.1"/>
    </source>
</evidence>
<evidence type="ECO:0000256" key="1">
    <source>
        <dbReference type="SAM" id="Phobius"/>
    </source>
</evidence>
<feature type="transmembrane region" description="Helical" evidence="1">
    <location>
        <begin position="12"/>
        <end position="30"/>
    </location>
</feature>
<reference evidence="2" key="1">
    <citation type="submission" date="2018-02" db="EMBL/GenBank/DDBJ databases">
        <title>Rhizophora mucronata_Transcriptome.</title>
        <authorList>
            <person name="Meera S.P."/>
            <person name="Sreeshan A."/>
            <person name="Augustine A."/>
        </authorList>
    </citation>
    <scope>NUCLEOTIDE SEQUENCE</scope>
    <source>
        <tissue evidence="2">Leaf</tissue>
    </source>
</reference>
<accession>A0A2P2NUN3</accession>
<keyword evidence="1" id="KW-1133">Transmembrane helix</keyword>
<organism evidence="2">
    <name type="scientific">Rhizophora mucronata</name>
    <name type="common">Asiatic mangrove</name>
    <dbReference type="NCBI Taxonomy" id="61149"/>
    <lineage>
        <taxon>Eukaryota</taxon>
        <taxon>Viridiplantae</taxon>
        <taxon>Streptophyta</taxon>
        <taxon>Embryophyta</taxon>
        <taxon>Tracheophyta</taxon>
        <taxon>Spermatophyta</taxon>
        <taxon>Magnoliopsida</taxon>
        <taxon>eudicotyledons</taxon>
        <taxon>Gunneridae</taxon>
        <taxon>Pentapetalae</taxon>
        <taxon>rosids</taxon>
        <taxon>fabids</taxon>
        <taxon>Malpighiales</taxon>
        <taxon>Rhizophoraceae</taxon>
        <taxon>Rhizophora</taxon>
    </lineage>
</organism>
<proteinExistence type="predicted"/>
<keyword evidence="1" id="KW-0472">Membrane</keyword>
<keyword evidence="1" id="KW-0812">Transmembrane</keyword>
<sequence length="33" mass="4102">MILLREKIDIYSKLLMPQYFLYMFINIFGVKLF</sequence>
<dbReference type="EMBL" id="GGEC01065748">
    <property type="protein sequence ID" value="MBX46232.1"/>
    <property type="molecule type" value="Transcribed_RNA"/>
</dbReference>
<name>A0A2P2NUN3_RHIMU</name>